<feature type="compositionally biased region" description="Basic residues" evidence="1">
    <location>
        <begin position="99"/>
        <end position="108"/>
    </location>
</feature>
<dbReference type="EnsemblMetazoa" id="RPRC013039-RA">
    <property type="protein sequence ID" value="RPRC013039-PA"/>
    <property type="gene ID" value="RPRC013039"/>
</dbReference>
<dbReference type="OMA" id="TWHFRES"/>
<evidence type="ECO:0000256" key="1">
    <source>
        <dbReference type="SAM" id="MobiDB-lite"/>
    </source>
</evidence>
<dbReference type="HOGENOM" id="CLU_1397952_0_0_1"/>
<name>T1I9R8_RHOPR</name>
<accession>T1I9R8</accession>
<evidence type="ECO:0000313" key="2">
    <source>
        <dbReference type="EnsemblMetazoa" id="RPRC013039-PA"/>
    </source>
</evidence>
<protein>
    <submittedName>
        <fullName evidence="2">Uncharacterized protein</fullName>
    </submittedName>
</protein>
<reference evidence="2" key="1">
    <citation type="submission" date="2015-05" db="UniProtKB">
        <authorList>
            <consortium name="EnsemblMetazoa"/>
        </authorList>
    </citation>
    <scope>IDENTIFICATION</scope>
</reference>
<feature type="region of interest" description="Disordered" evidence="1">
    <location>
        <begin position="45"/>
        <end position="108"/>
    </location>
</feature>
<dbReference type="VEuPathDB" id="VectorBase:RPRC013039"/>
<feature type="compositionally biased region" description="Basic and acidic residues" evidence="1">
    <location>
        <begin position="61"/>
        <end position="83"/>
    </location>
</feature>
<dbReference type="InParanoid" id="T1I9R8"/>
<organism evidence="2 3">
    <name type="scientific">Rhodnius prolixus</name>
    <name type="common">Triatomid bug</name>
    <dbReference type="NCBI Taxonomy" id="13249"/>
    <lineage>
        <taxon>Eukaryota</taxon>
        <taxon>Metazoa</taxon>
        <taxon>Ecdysozoa</taxon>
        <taxon>Arthropoda</taxon>
        <taxon>Hexapoda</taxon>
        <taxon>Insecta</taxon>
        <taxon>Pterygota</taxon>
        <taxon>Neoptera</taxon>
        <taxon>Paraneoptera</taxon>
        <taxon>Hemiptera</taxon>
        <taxon>Heteroptera</taxon>
        <taxon>Panheteroptera</taxon>
        <taxon>Cimicomorpha</taxon>
        <taxon>Reduviidae</taxon>
        <taxon>Triatominae</taxon>
        <taxon>Rhodnius</taxon>
    </lineage>
</organism>
<dbReference type="EMBL" id="ACPB03000611">
    <property type="status" value="NOT_ANNOTATED_CDS"/>
    <property type="molecule type" value="Genomic_DNA"/>
</dbReference>
<proteinExistence type="predicted"/>
<sequence>MVTLHENHPGIADDSCHHLELWNNENSIAEENNWKYVLFNPTIMPPKRSAIGRSTNQAKRRREERASETSEQRQARQERDRVHTALARSLETSEQRQARQQRNRIRRTQTRRTIHTYLNLCGFNYNPLYNYSLHPSVIIGKMDKKPTYCGAQKFKNETPDMCYAGGKVKLPDLRSPPKPLLTLVSGETSQSNNFF</sequence>
<keyword evidence="3" id="KW-1185">Reference proteome</keyword>
<evidence type="ECO:0000313" key="3">
    <source>
        <dbReference type="Proteomes" id="UP000015103"/>
    </source>
</evidence>
<dbReference type="STRING" id="13249.T1I9R8"/>
<dbReference type="AlphaFoldDB" id="T1I9R8"/>
<dbReference type="Proteomes" id="UP000015103">
    <property type="component" value="Unassembled WGS sequence"/>
</dbReference>